<evidence type="ECO:0000313" key="3">
    <source>
        <dbReference type="Proteomes" id="UP000830116"/>
    </source>
</evidence>
<reference evidence="2" key="1">
    <citation type="submission" date="2022-03" db="EMBL/GenBank/DDBJ databases">
        <title>Genome Identification and Characterization of new species Bdellovibrio reynosense LBG001 sp. nov. from a Mexico soil sample.</title>
        <authorList>
            <person name="Camilli A."/>
            <person name="Ajao Y."/>
            <person name="Guo X."/>
        </authorList>
    </citation>
    <scope>NUCLEOTIDE SEQUENCE</scope>
    <source>
        <strain evidence="2">LBG001</strain>
    </source>
</reference>
<evidence type="ECO:0000256" key="1">
    <source>
        <dbReference type="SAM" id="SignalP"/>
    </source>
</evidence>
<organism evidence="2 3">
    <name type="scientific">Bdellovibrio reynosensis</name>
    <dbReference type="NCBI Taxonomy" id="2835041"/>
    <lineage>
        <taxon>Bacteria</taxon>
        <taxon>Pseudomonadati</taxon>
        <taxon>Bdellovibrionota</taxon>
        <taxon>Bdellovibrionia</taxon>
        <taxon>Bdellovibrionales</taxon>
        <taxon>Pseudobdellovibrionaceae</taxon>
        <taxon>Bdellovibrio</taxon>
    </lineage>
</organism>
<accession>A0ABY4CDR8</accession>
<dbReference type="PANTHER" id="PTHR37953">
    <property type="entry name" value="UPF0127 PROTEIN MJ1496"/>
    <property type="match status" value="1"/>
</dbReference>
<dbReference type="EMBL" id="CP093442">
    <property type="protein sequence ID" value="UOF00340.1"/>
    <property type="molecule type" value="Genomic_DNA"/>
</dbReference>
<evidence type="ECO:0000313" key="2">
    <source>
        <dbReference type="EMBL" id="UOF00340.1"/>
    </source>
</evidence>
<dbReference type="InterPro" id="IPR003795">
    <property type="entry name" value="DUF192"/>
</dbReference>
<gene>
    <name evidence="2" type="ORF">MNR06_11595</name>
</gene>
<dbReference type="Proteomes" id="UP000830116">
    <property type="component" value="Chromosome"/>
</dbReference>
<dbReference type="Gene3D" id="2.60.120.1140">
    <property type="entry name" value="Protein of unknown function DUF192"/>
    <property type="match status" value="1"/>
</dbReference>
<dbReference type="RefSeq" id="WP_243536193.1">
    <property type="nucleotide sequence ID" value="NZ_CP093442.1"/>
</dbReference>
<sequence>MALLWKCFVNKCSALILVLAFSLSSFAVEFPKKNITLGGKTLVVEVAETPAQHERGLMYRDTLAENDGMLFIFKNEETRFFWMKNTLIDLAIAYFNKDGELIDIQEMKSGKGVTDTMLPSYPSSLPAKYALEMNKGWFAKNKIRVGSKLKIK</sequence>
<keyword evidence="1" id="KW-0732">Signal</keyword>
<protein>
    <submittedName>
        <fullName evidence="2">DUF192 domain-containing protein</fullName>
    </submittedName>
</protein>
<feature type="signal peptide" evidence="1">
    <location>
        <begin position="1"/>
        <end position="27"/>
    </location>
</feature>
<dbReference type="Pfam" id="PF02643">
    <property type="entry name" value="DUF192"/>
    <property type="match status" value="1"/>
</dbReference>
<name>A0ABY4CDR8_9BACT</name>
<dbReference type="InterPro" id="IPR038695">
    <property type="entry name" value="Saro_0823-like_sf"/>
</dbReference>
<keyword evidence="3" id="KW-1185">Reference proteome</keyword>
<proteinExistence type="predicted"/>
<dbReference type="PANTHER" id="PTHR37953:SF1">
    <property type="entry name" value="UPF0127 PROTEIN MJ1496"/>
    <property type="match status" value="1"/>
</dbReference>
<feature type="chain" id="PRO_5046053689" evidence="1">
    <location>
        <begin position="28"/>
        <end position="152"/>
    </location>
</feature>